<dbReference type="PANTHER" id="PTHR41328">
    <property type="entry name" value="TERMINASE SMALL SUBUNIT-RELATED"/>
    <property type="match status" value="1"/>
</dbReference>
<evidence type="ECO:0000256" key="1">
    <source>
        <dbReference type="ARBA" id="ARBA00022612"/>
    </source>
</evidence>
<organism evidence="3 4">
    <name type="scientific">Megasphaera elsdenii</name>
    <dbReference type="NCBI Taxonomy" id="907"/>
    <lineage>
        <taxon>Bacteria</taxon>
        <taxon>Bacillati</taxon>
        <taxon>Bacillota</taxon>
        <taxon>Negativicutes</taxon>
        <taxon>Veillonellales</taxon>
        <taxon>Veillonellaceae</taxon>
        <taxon>Megasphaera</taxon>
    </lineage>
</organism>
<evidence type="ECO:0000313" key="4">
    <source>
        <dbReference type="Proteomes" id="UP000536773"/>
    </source>
</evidence>
<evidence type="ECO:0000256" key="2">
    <source>
        <dbReference type="ARBA" id="ARBA00023219"/>
    </source>
</evidence>
<dbReference type="InterPro" id="IPR038713">
    <property type="entry name" value="Terminase_Gp1_N_sf"/>
</dbReference>
<dbReference type="PANTHER" id="PTHR41328:SF2">
    <property type="entry name" value="TERMINASE SMALL SUBUNIT"/>
    <property type="match status" value="1"/>
</dbReference>
<name>A0A848EWS9_MEGEL</name>
<dbReference type="Gene3D" id="6.10.140.2160">
    <property type="match status" value="1"/>
</dbReference>
<dbReference type="EMBL" id="JABBJH010000024">
    <property type="protein sequence ID" value="NMK39887.1"/>
    <property type="molecule type" value="Genomic_DNA"/>
</dbReference>
<sequence>MKLTEKQKRFIDYYIETGNASEAARRAGYSEKTAGWIGQENLQKPTIKAAIDARLKELEDKRIAKADEVMQFLTSTLRGEVKEERVVVEGTGDGRSDARIITVQVSARDRLEAAKSLLKRYPMQLDAKEQKLRLQKLEAEIRAAELVDDGAVTIVDDLEDSESGNENGN</sequence>
<dbReference type="Pfam" id="PF03592">
    <property type="entry name" value="Terminase_2"/>
    <property type="match status" value="1"/>
</dbReference>
<proteinExistence type="predicted"/>
<keyword evidence="1" id="KW-1188">Viral release from host cell</keyword>
<dbReference type="InterPro" id="IPR052404">
    <property type="entry name" value="SPP1-like_terminase"/>
</dbReference>
<reference evidence="3 4" key="1">
    <citation type="submission" date="2020-04" db="EMBL/GenBank/DDBJ databases">
        <authorList>
            <person name="Hitch T.C.A."/>
            <person name="Wylensek D."/>
            <person name="Clavel T."/>
        </authorList>
    </citation>
    <scope>NUCLEOTIDE SEQUENCE [LARGE SCALE GENOMIC DNA]</scope>
    <source>
        <strain evidence="3 4">WCA-386-APC-2A</strain>
    </source>
</reference>
<comment type="caution">
    <text evidence="3">The sequence shown here is derived from an EMBL/GenBank/DDBJ whole genome shotgun (WGS) entry which is preliminary data.</text>
</comment>
<gene>
    <name evidence="3" type="ORF">HG933_11025</name>
</gene>
<dbReference type="Gene3D" id="1.10.10.1400">
    <property type="entry name" value="Terminase, small subunit, N-terminal DNA-binding domain, HTH motif"/>
    <property type="match status" value="1"/>
</dbReference>
<protein>
    <submittedName>
        <fullName evidence="3">Terminase small subunit</fullName>
    </submittedName>
</protein>
<dbReference type="AlphaFoldDB" id="A0A848EWS9"/>
<keyword evidence="2" id="KW-0231">Viral genome packaging</keyword>
<dbReference type="GO" id="GO:0051276">
    <property type="term" value="P:chromosome organization"/>
    <property type="evidence" value="ECO:0007669"/>
    <property type="project" value="InterPro"/>
</dbReference>
<accession>A0A848EWS9</accession>
<dbReference type="RefSeq" id="WP_169013959.1">
    <property type="nucleotide sequence ID" value="NZ_JABBJH010000024.1"/>
</dbReference>
<dbReference type="InterPro" id="IPR005335">
    <property type="entry name" value="Terminase_ssu"/>
</dbReference>
<dbReference type="Proteomes" id="UP000536773">
    <property type="component" value="Unassembled WGS sequence"/>
</dbReference>
<evidence type="ECO:0000313" key="3">
    <source>
        <dbReference type="EMBL" id="NMK39887.1"/>
    </source>
</evidence>